<dbReference type="SUPFAM" id="SSF101898">
    <property type="entry name" value="NHL repeat"/>
    <property type="match status" value="1"/>
</dbReference>
<evidence type="ECO:0000256" key="3">
    <source>
        <dbReference type="SAM" id="SignalP"/>
    </source>
</evidence>
<feature type="signal peptide" evidence="3">
    <location>
        <begin position="1"/>
        <end position="22"/>
    </location>
</feature>
<dbReference type="EMBL" id="CAJNOR010004296">
    <property type="protein sequence ID" value="CAF1491426.1"/>
    <property type="molecule type" value="Genomic_DNA"/>
</dbReference>
<comment type="caution">
    <text evidence="5">The sequence shown here is derived from an EMBL/GenBank/DDBJ whole genome shotgun (WGS) entry which is preliminary data.</text>
</comment>
<evidence type="ECO:0000256" key="1">
    <source>
        <dbReference type="ARBA" id="ARBA00022737"/>
    </source>
</evidence>
<dbReference type="Proteomes" id="UP000663852">
    <property type="component" value="Unassembled WGS sequence"/>
</dbReference>
<dbReference type="PROSITE" id="PS51125">
    <property type="entry name" value="NHL"/>
    <property type="match status" value="1"/>
</dbReference>
<evidence type="ECO:0000313" key="6">
    <source>
        <dbReference type="Proteomes" id="UP000663828"/>
    </source>
</evidence>
<proteinExistence type="predicted"/>
<evidence type="ECO:0000256" key="2">
    <source>
        <dbReference type="PROSITE-ProRule" id="PRU00504"/>
    </source>
</evidence>
<reference evidence="5" key="1">
    <citation type="submission" date="2021-02" db="EMBL/GenBank/DDBJ databases">
        <authorList>
            <person name="Nowell W R."/>
        </authorList>
    </citation>
    <scope>NUCLEOTIDE SEQUENCE</scope>
</reference>
<feature type="chain" id="PRO_5036228827" evidence="3">
    <location>
        <begin position="23"/>
        <end position="312"/>
    </location>
</feature>
<dbReference type="InterPro" id="IPR011042">
    <property type="entry name" value="6-blade_b-propeller_TolB-like"/>
</dbReference>
<sequence>MWSISTLTIFLVLLVYNQKSFAASFNQPNLPSNPIWDRREITFADESIVGKNSRALFVDTNNTILLYDGYSLTPKNVIPEVPLGCSSLFVTSNGDIYANEVGRDLFLVKKWISKTNSFEVVMNTSEECVDLFVDINDTLYCSIVLKHQVVKKDSSYSSFVPIPVAGTGNNGSAFDELHQPRGIFVDVNLDLYVADCGNHRVQLFRFGKKDAVTRVGQESQKPTISLRCPSGIALDANKYLFILDRGNDRVVGEGPYGFRCLIGCNSYGYDTQYAQLRDLFTMSFDVFGNILVVDDYKGHIQKFVLTKIPSGE</sequence>
<dbReference type="Proteomes" id="UP000663828">
    <property type="component" value="Unassembled WGS sequence"/>
</dbReference>
<dbReference type="Gene3D" id="2.120.10.30">
    <property type="entry name" value="TolB, C-terminal domain"/>
    <property type="match status" value="1"/>
</dbReference>
<dbReference type="AlphaFoldDB" id="A0A815SDR3"/>
<evidence type="ECO:0000313" key="5">
    <source>
        <dbReference type="EMBL" id="CAF1491426.1"/>
    </source>
</evidence>
<organism evidence="5 6">
    <name type="scientific">Adineta ricciae</name>
    <name type="common">Rotifer</name>
    <dbReference type="NCBI Taxonomy" id="249248"/>
    <lineage>
        <taxon>Eukaryota</taxon>
        <taxon>Metazoa</taxon>
        <taxon>Spiralia</taxon>
        <taxon>Gnathifera</taxon>
        <taxon>Rotifera</taxon>
        <taxon>Eurotatoria</taxon>
        <taxon>Bdelloidea</taxon>
        <taxon>Adinetida</taxon>
        <taxon>Adinetidae</taxon>
        <taxon>Adineta</taxon>
    </lineage>
</organism>
<name>A0A815SDR3_ADIRI</name>
<keyword evidence="1" id="KW-0677">Repeat</keyword>
<dbReference type="OrthoDB" id="342730at2759"/>
<accession>A0A815SDR3</accession>
<feature type="repeat" description="NHL" evidence="2">
    <location>
        <begin position="168"/>
        <end position="207"/>
    </location>
</feature>
<dbReference type="InterPro" id="IPR001258">
    <property type="entry name" value="NHL_repeat"/>
</dbReference>
<keyword evidence="6" id="KW-1185">Reference proteome</keyword>
<evidence type="ECO:0000313" key="4">
    <source>
        <dbReference type="EMBL" id="CAF1428994.1"/>
    </source>
</evidence>
<keyword evidence="3" id="KW-0732">Signal</keyword>
<gene>
    <name evidence="4" type="ORF">EDS130_LOCUS38069</name>
    <name evidence="5" type="ORF">XAT740_LOCUS39108</name>
</gene>
<dbReference type="Pfam" id="PF01436">
    <property type="entry name" value="NHL"/>
    <property type="match status" value="1"/>
</dbReference>
<dbReference type="EMBL" id="CAJNOJ010000389">
    <property type="protein sequence ID" value="CAF1428994.1"/>
    <property type="molecule type" value="Genomic_DNA"/>
</dbReference>
<protein>
    <submittedName>
        <fullName evidence="5">Uncharacterized protein</fullName>
    </submittedName>
</protein>